<keyword evidence="1" id="KW-0812">Transmembrane</keyword>
<keyword evidence="1" id="KW-1133">Transmembrane helix</keyword>
<dbReference type="AlphaFoldDB" id="F8KPJ2"/>
<dbReference type="KEGG" id="hbi:HBZC1_17300"/>
<reference evidence="2 3" key="1">
    <citation type="journal article" date="2011" name="J. Bacteriol.">
        <title>Genome sequence of Helicobacter bizzozeronii strain CIII-1, an isolate from human gastric mucosa.</title>
        <authorList>
            <person name="Schott T."/>
            <person name="Rossi M."/>
            <person name="Hanninen M.L."/>
        </authorList>
    </citation>
    <scope>NUCLEOTIDE SEQUENCE [LARGE SCALE GENOMIC DNA]</scope>
    <source>
        <strain evidence="2 3">CIII-1</strain>
    </source>
</reference>
<dbReference type="HOGENOM" id="CLU_3153524_0_0_7"/>
<protein>
    <submittedName>
        <fullName evidence="2">Uncharacterized protein</fullName>
    </submittedName>
</protein>
<dbReference type="EMBL" id="FR871757">
    <property type="protein sequence ID" value="CCB80716.1"/>
    <property type="molecule type" value="Genomic_DNA"/>
</dbReference>
<proteinExistence type="predicted"/>
<keyword evidence="1" id="KW-0472">Membrane</keyword>
<evidence type="ECO:0000313" key="3">
    <source>
        <dbReference type="Proteomes" id="UP000008387"/>
    </source>
</evidence>
<evidence type="ECO:0000313" key="2">
    <source>
        <dbReference type="EMBL" id="CCB80716.1"/>
    </source>
</evidence>
<dbReference type="Proteomes" id="UP000008387">
    <property type="component" value="Chromosome"/>
</dbReference>
<organism evidence="2 3">
    <name type="scientific">Helicobacter bizzozeronii (strain CIII-1)</name>
    <dbReference type="NCBI Taxonomy" id="1002804"/>
    <lineage>
        <taxon>Bacteria</taxon>
        <taxon>Pseudomonadati</taxon>
        <taxon>Campylobacterota</taxon>
        <taxon>Epsilonproteobacteria</taxon>
        <taxon>Campylobacterales</taxon>
        <taxon>Helicobacteraceae</taxon>
        <taxon>Helicobacter</taxon>
    </lineage>
</organism>
<accession>F8KPJ2</accession>
<keyword evidence="3" id="KW-1185">Reference proteome</keyword>
<name>F8KPJ2_HELBC</name>
<feature type="transmembrane region" description="Helical" evidence="1">
    <location>
        <begin position="6"/>
        <end position="24"/>
    </location>
</feature>
<evidence type="ECO:0000256" key="1">
    <source>
        <dbReference type="SAM" id="Phobius"/>
    </source>
</evidence>
<gene>
    <name evidence="2" type="ordered locus">HBZC1_17300</name>
</gene>
<sequence>MKKGSVVAGTILFFVALFYSIYEFEIHKKVMEMSKNDTQRAIAKHRTP</sequence>